<dbReference type="Pfam" id="PF12061">
    <property type="entry name" value="NB-LRR"/>
    <property type="match status" value="1"/>
</dbReference>
<keyword evidence="5" id="KW-0963">Cytoplasm</keyword>
<dbReference type="CDD" id="cd14798">
    <property type="entry name" value="RX-CC_like"/>
    <property type="match status" value="1"/>
</dbReference>
<evidence type="ECO:0000313" key="18">
    <source>
        <dbReference type="RefSeq" id="XP_027096222.1"/>
    </source>
</evidence>
<proteinExistence type="inferred from homology"/>
<keyword evidence="11" id="KW-0067">ATP-binding</keyword>
<organism evidence="17 18">
    <name type="scientific">Coffea arabica</name>
    <name type="common">Arabian coffee</name>
    <dbReference type="NCBI Taxonomy" id="13443"/>
    <lineage>
        <taxon>Eukaryota</taxon>
        <taxon>Viridiplantae</taxon>
        <taxon>Streptophyta</taxon>
        <taxon>Embryophyta</taxon>
        <taxon>Tracheophyta</taxon>
        <taxon>Spermatophyta</taxon>
        <taxon>Magnoliopsida</taxon>
        <taxon>eudicotyledons</taxon>
        <taxon>Gunneridae</taxon>
        <taxon>Pentapetalae</taxon>
        <taxon>asterids</taxon>
        <taxon>lamiids</taxon>
        <taxon>Gentianales</taxon>
        <taxon>Rubiaceae</taxon>
        <taxon>Ixoroideae</taxon>
        <taxon>Gardenieae complex</taxon>
        <taxon>Bertiereae - Coffeeae clade</taxon>
        <taxon>Coffeeae</taxon>
        <taxon>Coffea</taxon>
    </lineage>
</organism>
<dbReference type="InterPro" id="IPR042197">
    <property type="entry name" value="Apaf_helical"/>
</dbReference>
<feature type="domain" description="NB-ARC" evidence="13">
    <location>
        <begin position="592"/>
        <end position="760"/>
    </location>
</feature>
<dbReference type="InterPro" id="IPR058922">
    <property type="entry name" value="WHD_DRP"/>
</dbReference>
<evidence type="ECO:0000256" key="3">
    <source>
        <dbReference type="ARBA" id="ARBA00004496"/>
    </source>
</evidence>
<dbReference type="Gene3D" id="1.10.8.430">
    <property type="entry name" value="Helical domain of apoptotic protease-activating factors"/>
    <property type="match status" value="1"/>
</dbReference>
<dbReference type="GO" id="GO:0005737">
    <property type="term" value="C:cytoplasm"/>
    <property type="evidence" value="ECO:0007669"/>
    <property type="project" value="UniProtKB-SubCell"/>
</dbReference>
<reference evidence="17" key="1">
    <citation type="journal article" date="2025" name="Foods">
        <title>Unveiling the Microbial Signatures of Arabica Coffee Cherries: Insights into Ripeness Specific Diversity, Functional Traits, and Implications for Quality and Safety.</title>
        <authorList>
            <consortium name="RefSeq"/>
            <person name="Tenea G.N."/>
            <person name="Cifuentes V."/>
            <person name="Reyes P."/>
            <person name="Cevallos-Vallejos M."/>
        </authorList>
    </citation>
    <scope>NUCLEOTIDE SEQUENCE [LARGE SCALE GENOMIC DNA]</scope>
</reference>
<keyword evidence="9" id="KW-0547">Nucleotide-binding</keyword>
<evidence type="ECO:0000256" key="6">
    <source>
        <dbReference type="ARBA" id="ARBA00022614"/>
    </source>
</evidence>
<keyword evidence="7" id="KW-0381">Hypersensitive response</keyword>
<dbReference type="GeneID" id="113716124"/>
<evidence type="ECO:0000256" key="2">
    <source>
        <dbReference type="ARBA" id="ARBA00004170"/>
    </source>
</evidence>
<feature type="domain" description="Late blight resistance protein R1A-like N-terminal" evidence="14">
    <location>
        <begin position="172"/>
        <end position="408"/>
    </location>
</feature>
<dbReference type="GO" id="GO:0043531">
    <property type="term" value="F:ADP binding"/>
    <property type="evidence" value="ECO:0007669"/>
    <property type="project" value="InterPro"/>
</dbReference>
<feature type="domain" description="Disease resistance R13L4/SHOC-2-like LRR" evidence="16">
    <location>
        <begin position="977"/>
        <end position="1132"/>
    </location>
</feature>
<accession>A0A6P6V2Y2</accession>
<evidence type="ECO:0000256" key="5">
    <source>
        <dbReference type="ARBA" id="ARBA00022490"/>
    </source>
</evidence>
<dbReference type="InterPro" id="IPR032675">
    <property type="entry name" value="LRR_dom_sf"/>
</dbReference>
<dbReference type="Pfam" id="PF00931">
    <property type="entry name" value="NB-ARC"/>
    <property type="match status" value="1"/>
</dbReference>
<sequence>MACSSNFEELPGYLGRLAEGSNSSPSSSDKVHRLKVIINILRHFLQFSLKWHIEDKNVQVRLNQIADGIHKVIQDCQLHDSNTSQVTGNEDCRSSRSNHESVVSHLKKVKDIKPDMLEICSIADVTTFGKRDTFRSIKTKNMFLSLKNFPRSMMPSLINSQIPRRLEFCTLNVISFVDSLLDNLKDILSHNADLVTPVEEQIGGLECKLRFFRNFLWFIANQCIKQRKLKDLRLYAENLAVYVACLIYFCLVDDKMHENMVQEMKTKLVELVEKINPLKPETRKLYLGALKTWKQSHDGSPIIDQQYLAFVDYLIDNLREVSRNQALFLFAEEDQMEILLDELKLLRLSLMDPPLYEDSDNVRALMVQIKAVMNKIGHSFYFFYLSEMNKDMAGQLNLVLSGILKDIERVKGQAADCFDKFIMKSWRSNFPRTNELGFIEFLMKKLKEQLHHEESQIRPFKHQIGVACKELESLRIDITEIGKQLNHNEELNVLLELYKDISYQAEYIVDSLEAEAGSLWCHKLGLFDVIKEIRHIHRRLKAIRKEEISNDTPAPVLAQANFPNIEAMPDYENDVGQKTEETTIQLVGFEVAAEKMKEQLTRGSNQLNILTIVGMPGIGKTTLANSLYKDHSVSFSFHTHAWCCVSRVYHKQTLLLEILGQINRNFNQNPGVAGKDYVEMLYKSLKGKRYLVVIDDIWDIEAWNDLKEVFPDDHNGSRILFTTRNYNIALKANSVPYALSPLSDEESWQLLCIKVFEEEMCPSELLQVGKRIAKICKGLPLSVVSVSGTLKAIEREQDRWEQVAESLWSKEPNNPLGQHSGILELCYHHLPNFLKPCFLYFGGFREDAVIPVSKLLWLWIAEGFIHQTNPSQKSLKNEAENFLNDLIDRNLVMVAERSSKGGVKSCHVHDLLHDFCLAKSEEENFLLHMKRYDQLLTTSADSVMHQAYRLCIHSDKYVVPPGPLRARSLFFWSFLSNDRSSMLTCALQFRLLRVLDLSHIHVVNGVDEQDFIKITNLVHLRYLAIWIGCQSIPSEIENLQNLESLILMKSSTRYFSIKLPDTIWNLVNLRHLNVKKNDYELVCFYFPYLTDHFWDLRLDKLESISTIEVHSGYVFEHLMSVTPNLRKLSCMLRGPCFPSITQLNQVEELNLCFWFEVEHPLQFNSASNLKKLTLSNMRRPWDEISFIGELPNLEVLKLNEGAFVGRKWDMAEGGFQKLKFLKLSLAEMSTLQSIEIIKCMSHVWQSAMQILNEQHEMGNDEFKVSFFR</sequence>
<dbReference type="InterPro" id="IPR036388">
    <property type="entry name" value="WH-like_DNA-bd_sf"/>
</dbReference>
<evidence type="ECO:0000256" key="4">
    <source>
        <dbReference type="ARBA" id="ARBA00008894"/>
    </source>
</evidence>
<dbReference type="Gene3D" id="1.10.10.10">
    <property type="entry name" value="Winged helix-like DNA-binding domain superfamily/Winged helix DNA-binding domain"/>
    <property type="match status" value="1"/>
</dbReference>
<keyword evidence="12" id="KW-0175">Coiled coil</keyword>
<dbReference type="SUPFAM" id="SSF52058">
    <property type="entry name" value="L domain-like"/>
    <property type="match status" value="1"/>
</dbReference>
<dbReference type="InterPro" id="IPR021929">
    <property type="entry name" value="R1A-like_N"/>
</dbReference>
<evidence type="ECO:0000256" key="12">
    <source>
        <dbReference type="ARBA" id="ARBA00023054"/>
    </source>
</evidence>
<evidence type="ECO:0000313" key="17">
    <source>
        <dbReference type="Proteomes" id="UP001652660"/>
    </source>
</evidence>
<dbReference type="OrthoDB" id="6161812at2759"/>
<dbReference type="AlphaFoldDB" id="A0A6P6V2Y2"/>
<keyword evidence="10" id="KW-0611">Plant defense</keyword>
<gene>
    <name evidence="18" type="primary">LOC113716124</name>
</gene>
<reference evidence="18" key="2">
    <citation type="submission" date="2025-08" db="UniProtKB">
        <authorList>
            <consortium name="RefSeq"/>
        </authorList>
    </citation>
    <scope>IDENTIFICATION</scope>
    <source>
        <tissue evidence="18">Leaves</tissue>
    </source>
</reference>
<protein>
    <submittedName>
        <fullName evidence="18">Late blight resistance protein homolog R1C-3</fullName>
    </submittedName>
</protein>
<evidence type="ECO:0000259" key="14">
    <source>
        <dbReference type="Pfam" id="PF12061"/>
    </source>
</evidence>
<dbReference type="RefSeq" id="XP_027096222.1">
    <property type="nucleotide sequence ID" value="XM_027240421.1"/>
</dbReference>
<dbReference type="InterPro" id="IPR044974">
    <property type="entry name" value="Disease_R_plants"/>
</dbReference>
<evidence type="ECO:0000259" key="13">
    <source>
        <dbReference type="Pfam" id="PF00931"/>
    </source>
</evidence>
<keyword evidence="6" id="KW-0433">Leucine-rich repeat</keyword>
<dbReference type="GO" id="GO:0009626">
    <property type="term" value="P:plant-type hypersensitive response"/>
    <property type="evidence" value="ECO:0007669"/>
    <property type="project" value="UniProtKB-KW"/>
</dbReference>
<dbReference type="Gene3D" id="3.80.10.10">
    <property type="entry name" value="Ribonuclease Inhibitor"/>
    <property type="match status" value="1"/>
</dbReference>
<dbReference type="GO" id="GO:0016020">
    <property type="term" value="C:membrane"/>
    <property type="evidence" value="ECO:0007669"/>
    <property type="project" value="UniProtKB-SubCell"/>
</dbReference>
<keyword evidence="17" id="KW-1185">Reference proteome</keyword>
<dbReference type="FunFam" id="1.10.10.10:FF:000322">
    <property type="entry name" value="Probable disease resistance protein At1g63360"/>
    <property type="match status" value="1"/>
</dbReference>
<evidence type="ECO:0000259" key="16">
    <source>
        <dbReference type="Pfam" id="PF23598"/>
    </source>
</evidence>
<evidence type="ECO:0000256" key="10">
    <source>
        <dbReference type="ARBA" id="ARBA00022821"/>
    </source>
</evidence>
<dbReference type="Pfam" id="PF23598">
    <property type="entry name" value="LRR_14"/>
    <property type="match status" value="1"/>
</dbReference>
<dbReference type="GO" id="GO:0051607">
    <property type="term" value="P:defense response to virus"/>
    <property type="evidence" value="ECO:0007669"/>
    <property type="project" value="UniProtKB-ARBA"/>
</dbReference>
<evidence type="ECO:0000256" key="9">
    <source>
        <dbReference type="ARBA" id="ARBA00022741"/>
    </source>
</evidence>
<evidence type="ECO:0000256" key="8">
    <source>
        <dbReference type="ARBA" id="ARBA00022737"/>
    </source>
</evidence>
<dbReference type="InterPro" id="IPR038005">
    <property type="entry name" value="RX-like_CC"/>
</dbReference>
<dbReference type="InterPro" id="IPR002182">
    <property type="entry name" value="NB-ARC"/>
</dbReference>
<dbReference type="Gene3D" id="3.40.50.300">
    <property type="entry name" value="P-loop containing nucleotide triphosphate hydrolases"/>
    <property type="match status" value="1"/>
</dbReference>
<evidence type="ECO:0000256" key="7">
    <source>
        <dbReference type="ARBA" id="ARBA00022667"/>
    </source>
</evidence>
<evidence type="ECO:0000259" key="15">
    <source>
        <dbReference type="Pfam" id="PF23559"/>
    </source>
</evidence>
<dbReference type="SUPFAM" id="SSF52540">
    <property type="entry name" value="P-loop containing nucleoside triphosphate hydrolases"/>
    <property type="match status" value="1"/>
</dbReference>
<evidence type="ECO:0000256" key="1">
    <source>
        <dbReference type="ARBA" id="ARBA00002074"/>
    </source>
</evidence>
<dbReference type="InterPro" id="IPR055414">
    <property type="entry name" value="LRR_R13L4/SHOC2-like"/>
</dbReference>
<dbReference type="PANTHER" id="PTHR23155:SF1152">
    <property type="entry name" value="AAA+ ATPASE DOMAIN-CONTAINING PROTEIN"/>
    <property type="match status" value="1"/>
</dbReference>
<dbReference type="Proteomes" id="UP001652660">
    <property type="component" value="Chromosome 11c"/>
</dbReference>
<evidence type="ECO:0000256" key="11">
    <source>
        <dbReference type="ARBA" id="ARBA00022840"/>
    </source>
</evidence>
<dbReference type="PANTHER" id="PTHR23155">
    <property type="entry name" value="DISEASE RESISTANCE PROTEIN RP"/>
    <property type="match status" value="1"/>
</dbReference>
<dbReference type="GO" id="GO:0005524">
    <property type="term" value="F:ATP binding"/>
    <property type="evidence" value="ECO:0007669"/>
    <property type="project" value="UniProtKB-KW"/>
</dbReference>
<dbReference type="InterPro" id="IPR027417">
    <property type="entry name" value="P-loop_NTPase"/>
</dbReference>
<dbReference type="PRINTS" id="PR00364">
    <property type="entry name" value="DISEASERSIST"/>
</dbReference>
<feature type="domain" description="Disease resistance protein winged helix" evidence="15">
    <location>
        <begin position="844"/>
        <end position="915"/>
    </location>
</feature>
<comment type="subcellular location">
    <subcellularLocation>
        <location evidence="3">Cytoplasm</location>
    </subcellularLocation>
    <subcellularLocation>
        <location evidence="2">Membrane</location>
        <topology evidence="2">Peripheral membrane protein</topology>
    </subcellularLocation>
</comment>
<dbReference type="FunFam" id="3.40.50.300:FF:001091">
    <property type="entry name" value="Probable disease resistance protein At1g61300"/>
    <property type="match status" value="1"/>
</dbReference>
<dbReference type="Pfam" id="PF23559">
    <property type="entry name" value="WHD_DRP"/>
    <property type="match status" value="1"/>
</dbReference>
<name>A0A6P6V2Y2_COFAR</name>
<comment type="function">
    <text evidence="1">Confers resistance to late blight (Phytophthora infestans) races carrying the avirulence gene Avr1. Resistance proteins guard the plant against pathogens that contain an appropriate avirulence protein via an indirect interaction with this avirulence protein. That triggers a defense system including the hypersensitive response, which restricts the pathogen growth.</text>
</comment>
<keyword evidence="8" id="KW-0677">Repeat</keyword>
<comment type="similarity">
    <text evidence="4">Belongs to the disease resistance NB-LRR family.</text>
</comment>